<keyword evidence="2" id="KW-1185">Reference proteome</keyword>
<accession>A0A5B7EWY9</accession>
<reference evidence="1 2" key="1">
    <citation type="submission" date="2019-05" db="EMBL/GenBank/DDBJ databases">
        <title>Another draft genome of Portunus trituberculatus and its Hox gene families provides insights of decapod evolution.</title>
        <authorList>
            <person name="Jeong J.-H."/>
            <person name="Song I."/>
            <person name="Kim S."/>
            <person name="Choi T."/>
            <person name="Kim D."/>
            <person name="Ryu S."/>
            <person name="Kim W."/>
        </authorList>
    </citation>
    <scope>NUCLEOTIDE SEQUENCE [LARGE SCALE GENOMIC DNA]</scope>
    <source>
        <tissue evidence="1">Muscle</tissue>
    </source>
</reference>
<protein>
    <submittedName>
        <fullName evidence="1">Uncharacterized protein</fullName>
    </submittedName>
</protein>
<dbReference type="EMBL" id="VSRR010004148">
    <property type="protein sequence ID" value="MPC38712.1"/>
    <property type="molecule type" value="Genomic_DNA"/>
</dbReference>
<dbReference type="AlphaFoldDB" id="A0A5B7EWY9"/>
<evidence type="ECO:0000313" key="1">
    <source>
        <dbReference type="EMBL" id="MPC38712.1"/>
    </source>
</evidence>
<proteinExistence type="predicted"/>
<gene>
    <name evidence="1" type="ORF">E2C01_032224</name>
</gene>
<evidence type="ECO:0000313" key="2">
    <source>
        <dbReference type="Proteomes" id="UP000324222"/>
    </source>
</evidence>
<dbReference type="Proteomes" id="UP000324222">
    <property type="component" value="Unassembled WGS sequence"/>
</dbReference>
<organism evidence="1 2">
    <name type="scientific">Portunus trituberculatus</name>
    <name type="common">Swimming crab</name>
    <name type="synonym">Neptunus trituberculatus</name>
    <dbReference type="NCBI Taxonomy" id="210409"/>
    <lineage>
        <taxon>Eukaryota</taxon>
        <taxon>Metazoa</taxon>
        <taxon>Ecdysozoa</taxon>
        <taxon>Arthropoda</taxon>
        <taxon>Crustacea</taxon>
        <taxon>Multicrustacea</taxon>
        <taxon>Malacostraca</taxon>
        <taxon>Eumalacostraca</taxon>
        <taxon>Eucarida</taxon>
        <taxon>Decapoda</taxon>
        <taxon>Pleocyemata</taxon>
        <taxon>Brachyura</taxon>
        <taxon>Eubrachyura</taxon>
        <taxon>Portunoidea</taxon>
        <taxon>Portunidae</taxon>
        <taxon>Portuninae</taxon>
        <taxon>Portunus</taxon>
    </lineage>
</organism>
<name>A0A5B7EWY9_PORTR</name>
<comment type="caution">
    <text evidence="1">The sequence shown here is derived from an EMBL/GenBank/DDBJ whole genome shotgun (WGS) entry which is preliminary data.</text>
</comment>
<sequence>MIHDPAQRDLQQPALAFVPCTPSLLGTPKPSRYCSAAPFHHIPDISDTGTARFSTTTTTTAITTTTINPSQRKV</sequence>